<organism evidence="1 2">
    <name type="scientific">Acaulospora colombiana</name>
    <dbReference type="NCBI Taxonomy" id="27376"/>
    <lineage>
        <taxon>Eukaryota</taxon>
        <taxon>Fungi</taxon>
        <taxon>Fungi incertae sedis</taxon>
        <taxon>Mucoromycota</taxon>
        <taxon>Glomeromycotina</taxon>
        <taxon>Glomeromycetes</taxon>
        <taxon>Diversisporales</taxon>
        <taxon>Acaulosporaceae</taxon>
        <taxon>Acaulospora</taxon>
    </lineage>
</organism>
<comment type="caution">
    <text evidence="1">The sequence shown here is derived from an EMBL/GenBank/DDBJ whole genome shotgun (WGS) entry which is preliminary data.</text>
</comment>
<evidence type="ECO:0000313" key="2">
    <source>
        <dbReference type="Proteomes" id="UP000789525"/>
    </source>
</evidence>
<protein>
    <submittedName>
        <fullName evidence="1">2748_t:CDS:1</fullName>
    </submittedName>
</protein>
<keyword evidence="2" id="KW-1185">Reference proteome</keyword>
<evidence type="ECO:0000313" key="1">
    <source>
        <dbReference type="EMBL" id="CAG8559035.1"/>
    </source>
</evidence>
<proteinExistence type="predicted"/>
<accession>A0ACA9M050</accession>
<feature type="non-terminal residue" evidence="1">
    <location>
        <position position="540"/>
    </location>
</feature>
<sequence>MDKSTTSAFTTYATFETQNSQKSKYHFPSMTTERPRIYGEQALDDRYEYITNNNLETLLNAIEASPVDLPPKKYQIAKQSNTISPPSHLSSSKIQKPKPQLPPSPTPPTSYNHHQLEEHNSSIIISKDRIHAHRLLPPPPINKSMSISSLIELDQHKPIHSSSIPLTPPDSSLIFPEISIAQTKSSIDSIPFPRLQPPSSNIFLNSFQLPSVNQAIGDIDHTRNSSPPLISNNNKRKWEATENSFVNGLMSIDDRYAVEETRSKMRRSIDDLVCETEEKDPLELKASLDENMKGTFKYLHVSGTAKAKHFTLKLKIFHNNSITPYITRSLISLFNRINSQTVRTKYMGIEGGVLCAKNSSWSSFTITMVNSNNNNANGMGAISQSNSSSVTNSSDSTPITYGSEIILSDPASGFISDRLIIRKVEKGKIAQGACGPVSQMQKIALQAVRSGTREPHYLSAAGPITMDGPRSQEQCAVGSASPFLGYQSSKVVHIQNTEFIKEPFRMVSIQSSILSNKNDTSNPVVVEEVDDYLCWTIVGI</sequence>
<dbReference type="Proteomes" id="UP000789525">
    <property type="component" value="Unassembled WGS sequence"/>
</dbReference>
<name>A0ACA9M050_9GLOM</name>
<gene>
    <name evidence="1" type="ORF">ACOLOM_LOCUS5153</name>
</gene>
<reference evidence="1" key="1">
    <citation type="submission" date="2021-06" db="EMBL/GenBank/DDBJ databases">
        <authorList>
            <person name="Kallberg Y."/>
            <person name="Tangrot J."/>
            <person name="Rosling A."/>
        </authorList>
    </citation>
    <scope>NUCLEOTIDE SEQUENCE</scope>
    <source>
        <strain evidence="1">CL356</strain>
    </source>
</reference>
<dbReference type="EMBL" id="CAJVPT010009200">
    <property type="protein sequence ID" value="CAG8559035.1"/>
    <property type="molecule type" value="Genomic_DNA"/>
</dbReference>